<name>A0A3S4RMU5_MYCAU</name>
<organism evidence="1 2">
    <name type="scientific">Mycolicibacterium aurum</name>
    <name type="common">Mycobacterium aurum</name>
    <dbReference type="NCBI Taxonomy" id="1791"/>
    <lineage>
        <taxon>Bacteria</taxon>
        <taxon>Bacillati</taxon>
        <taxon>Actinomycetota</taxon>
        <taxon>Actinomycetes</taxon>
        <taxon>Mycobacteriales</taxon>
        <taxon>Mycobacteriaceae</taxon>
        <taxon>Mycolicibacterium</taxon>
    </lineage>
</organism>
<dbReference type="GO" id="GO:0005840">
    <property type="term" value="C:ribosome"/>
    <property type="evidence" value="ECO:0007669"/>
    <property type="project" value="UniProtKB-KW"/>
</dbReference>
<dbReference type="KEGG" id="mauu:NCTC10437_00851"/>
<evidence type="ECO:0000313" key="2">
    <source>
        <dbReference type="Proteomes" id="UP000279306"/>
    </source>
</evidence>
<dbReference type="AlphaFoldDB" id="A0A3S4RMU5"/>
<dbReference type="Gene3D" id="3.30.160.100">
    <property type="entry name" value="Ribosome hibernation promotion factor-like"/>
    <property type="match status" value="1"/>
</dbReference>
<gene>
    <name evidence="1" type="ORF">NCTC10437_00851</name>
</gene>
<dbReference type="RefSeq" id="WP_232786783.1">
    <property type="nucleotide sequence ID" value="NZ_CVQQ01000006.1"/>
</dbReference>
<accession>A0A3S4RMU5</accession>
<proteinExistence type="predicted"/>
<dbReference type="EMBL" id="LR134356">
    <property type="protein sequence ID" value="VEG51738.1"/>
    <property type="molecule type" value="Genomic_DNA"/>
</dbReference>
<reference evidence="1 2" key="1">
    <citation type="submission" date="2018-12" db="EMBL/GenBank/DDBJ databases">
        <authorList>
            <consortium name="Pathogen Informatics"/>
        </authorList>
    </citation>
    <scope>NUCLEOTIDE SEQUENCE [LARGE SCALE GENOMIC DNA]</scope>
    <source>
        <strain evidence="1 2">NCTC10437</strain>
    </source>
</reference>
<sequence length="128" mass="14241">MTAKQKKLSELVVHIGAGFAAKERPYVREALASLQAHLGRTDDNDVGVQVSVQDRGRGEQRVTLRTGLPGRPPLIAIAANVDLTRALYEAKNELVRQLDHQRIVRQPVLGRRRADRTMRHPLAGTSYT</sequence>
<dbReference type="Proteomes" id="UP000279306">
    <property type="component" value="Chromosome"/>
</dbReference>
<keyword evidence="2" id="KW-1185">Reference proteome</keyword>
<keyword evidence="1" id="KW-0689">Ribosomal protein</keyword>
<protein>
    <submittedName>
        <fullName evidence="1">Sigma 54 modulation protein / S30EA ribosomal protein</fullName>
    </submittedName>
</protein>
<evidence type="ECO:0000313" key="1">
    <source>
        <dbReference type="EMBL" id="VEG51738.1"/>
    </source>
</evidence>
<keyword evidence="1" id="KW-0687">Ribonucleoprotein</keyword>
<dbReference type="STRING" id="1791.GCA_001049355_02245"/>
<dbReference type="InterPro" id="IPR036567">
    <property type="entry name" value="RHF-like"/>
</dbReference>